<organism evidence="2 3">
    <name type="scientific">Albula glossodonta</name>
    <name type="common">roundjaw bonefish</name>
    <dbReference type="NCBI Taxonomy" id="121402"/>
    <lineage>
        <taxon>Eukaryota</taxon>
        <taxon>Metazoa</taxon>
        <taxon>Chordata</taxon>
        <taxon>Craniata</taxon>
        <taxon>Vertebrata</taxon>
        <taxon>Euteleostomi</taxon>
        <taxon>Actinopterygii</taxon>
        <taxon>Neopterygii</taxon>
        <taxon>Teleostei</taxon>
        <taxon>Albuliformes</taxon>
        <taxon>Albulidae</taxon>
        <taxon>Albula</taxon>
    </lineage>
</organism>
<keyword evidence="1" id="KW-0472">Membrane</keyword>
<evidence type="ECO:0000256" key="1">
    <source>
        <dbReference type="SAM" id="Phobius"/>
    </source>
</evidence>
<dbReference type="AlphaFoldDB" id="A0A8T2PQW6"/>
<sequence>MGQGEASLIKKTPARLDKRSWKSATVVLFAIIPPLPFVFLPSSFLLSFMDIMLPSQPVFCGRDTLHSN</sequence>
<keyword evidence="3" id="KW-1185">Reference proteome</keyword>
<evidence type="ECO:0000313" key="2">
    <source>
        <dbReference type="EMBL" id="KAG9353744.1"/>
    </source>
</evidence>
<gene>
    <name evidence="2" type="ORF">JZ751_011866</name>
</gene>
<protein>
    <submittedName>
        <fullName evidence="2">Uncharacterized protein</fullName>
    </submittedName>
</protein>
<proteinExistence type="predicted"/>
<keyword evidence="1" id="KW-1133">Transmembrane helix</keyword>
<accession>A0A8T2PQW6</accession>
<name>A0A8T2PQW6_9TELE</name>
<evidence type="ECO:0000313" key="3">
    <source>
        <dbReference type="Proteomes" id="UP000824540"/>
    </source>
</evidence>
<dbReference type="Proteomes" id="UP000824540">
    <property type="component" value="Unassembled WGS sequence"/>
</dbReference>
<feature type="transmembrane region" description="Helical" evidence="1">
    <location>
        <begin position="21"/>
        <end position="40"/>
    </location>
</feature>
<reference evidence="2" key="1">
    <citation type="thesis" date="2021" institute="BYU ScholarsArchive" country="Provo, UT, USA">
        <title>Applications of and Algorithms for Genome Assembly and Genomic Analyses with an Emphasis on Marine Teleosts.</title>
        <authorList>
            <person name="Pickett B.D."/>
        </authorList>
    </citation>
    <scope>NUCLEOTIDE SEQUENCE</scope>
    <source>
        <strain evidence="2">HI-2016</strain>
    </source>
</reference>
<keyword evidence="1" id="KW-0812">Transmembrane</keyword>
<dbReference type="EMBL" id="JAFBMS010000003">
    <property type="protein sequence ID" value="KAG9353744.1"/>
    <property type="molecule type" value="Genomic_DNA"/>
</dbReference>
<comment type="caution">
    <text evidence="2">The sequence shown here is derived from an EMBL/GenBank/DDBJ whole genome shotgun (WGS) entry which is preliminary data.</text>
</comment>